<keyword evidence="12" id="KW-0067">ATP-binding</keyword>
<dbReference type="GO" id="GO:0005737">
    <property type="term" value="C:cytoplasm"/>
    <property type="evidence" value="ECO:0007669"/>
    <property type="project" value="UniProtKB-SubCell"/>
</dbReference>
<dbReference type="Gene3D" id="1.10.510.10">
    <property type="entry name" value="Transferase(Phosphotransferase) domain 1"/>
    <property type="match status" value="1"/>
</dbReference>
<dbReference type="SMART" id="SM00220">
    <property type="entry name" value="S_TKc"/>
    <property type="match status" value="1"/>
</dbReference>
<comment type="catalytic activity">
    <reaction evidence="14">
        <text>L-threonyl-[protein] + ATP = O-phospho-L-threonyl-[protein] + ADP + H(+)</text>
        <dbReference type="Rhea" id="RHEA:46608"/>
        <dbReference type="Rhea" id="RHEA-COMP:11060"/>
        <dbReference type="Rhea" id="RHEA-COMP:11605"/>
        <dbReference type="ChEBI" id="CHEBI:15378"/>
        <dbReference type="ChEBI" id="CHEBI:30013"/>
        <dbReference type="ChEBI" id="CHEBI:30616"/>
        <dbReference type="ChEBI" id="CHEBI:61977"/>
        <dbReference type="ChEBI" id="CHEBI:456216"/>
        <dbReference type="EC" id="2.7.11.1"/>
    </reaction>
</comment>
<dbReference type="PROSITE" id="PS00108">
    <property type="entry name" value="PROTEIN_KINASE_ST"/>
    <property type="match status" value="1"/>
</dbReference>
<evidence type="ECO:0000256" key="12">
    <source>
        <dbReference type="ARBA" id="ARBA00022840"/>
    </source>
</evidence>
<keyword evidence="11" id="KW-0418">Kinase</keyword>
<gene>
    <name evidence="18" type="ORF">V9T40_006795</name>
</gene>
<evidence type="ECO:0000256" key="3">
    <source>
        <dbReference type="ARBA" id="ARBA00004496"/>
    </source>
</evidence>
<evidence type="ECO:0000256" key="2">
    <source>
        <dbReference type="ARBA" id="ARBA00004123"/>
    </source>
</evidence>
<name>A0AAN9TTX0_9HEMI</name>
<accession>A0AAN9TTX0</accession>
<evidence type="ECO:0000256" key="1">
    <source>
        <dbReference type="ARBA" id="ARBA00003412"/>
    </source>
</evidence>
<proteinExistence type="inferred from homology"/>
<dbReference type="PANTHER" id="PTHR22961:SF16">
    <property type="entry name" value="SERINE_THREONINE-PROTEIN KINASE 40"/>
    <property type="match status" value="1"/>
</dbReference>
<reference evidence="18 19" key="1">
    <citation type="submission" date="2024-03" db="EMBL/GenBank/DDBJ databases">
        <title>Adaptation during the transition from Ophiocordyceps entomopathogen to insect associate is accompanied by gene loss and intensified selection.</title>
        <authorList>
            <person name="Ward C.M."/>
            <person name="Onetto C.A."/>
            <person name="Borneman A.R."/>
        </authorList>
    </citation>
    <scope>NUCLEOTIDE SEQUENCE [LARGE SCALE GENOMIC DNA]</scope>
    <source>
        <strain evidence="18">AWRI1</strain>
        <tissue evidence="18">Single Adult Female</tissue>
    </source>
</reference>
<dbReference type="InterPro" id="IPR024236">
    <property type="entry name" value="Ser/Thr_kinase_40"/>
</dbReference>
<evidence type="ECO:0000313" key="18">
    <source>
        <dbReference type="EMBL" id="KAK7602821.1"/>
    </source>
</evidence>
<comment type="catalytic activity">
    <reaction evidence="15">
        <text>L-seryl-[protein] + ATP = O-phospho-L-seryl-[protein] + ADP + H(+)</text>
        <dbReference type="Rhea" id="RHEA:17989"/>
        <dbReference type="Rhea" id="RHEA-COMP:9863"/>
        <dbReference type="Rhea" id="RHEA-COMP:11604"/>
        <dbReference type="ChEBI" id="CHEBI:15378"/>
        <dbReference type="ChEBI" id="CHEBI:29999"/>
        <dbReference type="ChEBI" id="CHEBI:30616"/>
        <dbReference type="ChEBI" id="CHEBI:83421"/>
        <dbReference type="ChEBI" id="CHEBI:456216"/>
        <dbReference type="EC" id="2.7.11.1"/>
    </reaction>
</comment>
<evidence type="ECO:0000256" key="15">
    <source>
        <dbReference type="ARBA" id="ARBA00048679"/>
    </source>
</evidence>
<keyword evidence="7" id="KW-0963">Cytoplasm</keyword>
<feature type="domain" description="Protein kinase" evidence="17">
    <location>
        <begin position="87"/>
        <end position="381"/>
    </location>
</feature>
<comment type="caution">
    <text evidence="18">The sequence shown here is derived from an EMBL/GenBank/DDBJ whole genome shotgun (WGS) entry which is preliminary data.</text>
</comment>
<evidence type="ECO:0000256" key="4">
    <source>
        <dbReference type="ARBA" id="ARBA00006692"/>
    </source>
</evidence>
<dbReference type="InterPro" id="IPR011009">
    <property type="entry name" value="Kinase-like_dom_sf"/>
</dbReference>
<comment type="function">
    <text evidence="1">May be a negative regulator of NF-kappa-B and p53-mediated gene transcription.</text>
</comment>
<evidence type="ECO:0000256" key="16">
    <source>
        <dbReference type="SAM" id="MobiDB-lite"/>
    </source>
</evidence>
<keyword evidence="19" id="KW-1185">Reference proteome</keyword>
<protein>
    <recommendedName>
        <fullName evidence="6">Serine/threonine-protein kinase 40</fullName>
        <ecNumber evidence="5">2.7.11.1</ecNumber>
    </recommendedName>
</protein>
<dbReference type="EMBL" id="JBBCAQ010000007">
    <property type="protein sequence ID" value="KAK7602821.1"/>
    <property type="molecule type" value="Genomic_DNA"/>
</dbReference>
<evidence type="ECO:0000256" key="10">
    <source>
        <dbReference type="ARBA" id="ARBA00022741"/>
    </source>
</evidence>
<evidence type="ECO:0000256" key="11">
    <source>
        <dbReference type="ARBA" id="ARBA00022777"/>
    </source>
</evidence>
<evidence type="ECO:0000256" key="7">
    <source>
        <dbReference type="ARBA" id="ARBA00022490"/>
    </source>
</evidence>
<dbReference type="CDD" id="cd13974">
    <property type="entry name" value="STKc_SHIK"/>
    <property type="match status" value="1"/>
</dbReference>
<comment type="similarity">
    <text evidence="4">Belongs to the protein kinase superfamily. CAMK Ser/Thr protein kinase family.</text>
</comment>
<dbReference type="GO" id="GO:0005524">
    <property type="term" value="F:ATP binding"/>
    <property type="evidence" value="ECO:0007669"/>
    <property type="project" value="UniProtKB-KW"/>
</dbReference>
<evidence type="ECO:0000256" key="9">
    <source>
        <dbReference type="ARBA" id="ARBA00022679"/>
    </source>
</evidence>
<dbReference type="InterPro" id="IPR024104">
    <property type="entry name" value="Tribbles/Ser_Thr_kinase_40"/>
</dbReference>
<evidence type="ECO:0000256" key="6">
    <source>
        <dbReference type="ARBA" id="ARBA00016813"/>
    </source>
</evidence>
<dbReference type="InterPro" id="IPR000719">
    <property type="entry name" value="Prot_kinase_dom"/>
</dbReference>
<evidence type="ECO:0000256" key="13">
    <source>
        <dbReference type="ARBA" id="ARBA00023242"/>
    </source>
</evidence>
<evidence type="ECO:0000313" key="19">
    <source>
        <dbReference type="Proteomes" id="UP001367676"/>
    </source>
</evidence>
<feature type="region of interest" description="Disordered" evidence="16">
    <location>
        <begin position="498"/>
        <end position="518"/>
    </location>
</feature>
<dbReference type="SUPFAM" id="SSF56112">
    <property type="entry name" value="Protein kinase-like (PK-like)"/>
    <property type="match status" value="1"/>
</dbReference>
<evidence type="ECO:0000256" key="5">
    <source>
        <dbReference type="ARBA" id="ARBA00012513"/>
    </source>
</evidence>
<keyword evidence="10" id="KW-0547">Nucleotide-binding</keyword>
<dbReference type="EC" id="2.7.11.1" evidence="5"/>
<dbReference type="GO" id="GO:0004674">
    <property type="term" value="F:protein serine/threonine kinase activity"/>
    <property type="evidence" value="ECO:0007669"/>
    <property type="project" value="UniProtKB-KW"/>
</dbReference>
<dbReference type="Pfam" id="PF00069">
    <property type="entry name" value="Pkinase"/>
    <property type="match status" value="1"/>
</dbReference>
<keyword evidence="13" id="KW-0539">Nucleus</keyword>
<dbReference type="PROSITE" id="PS50011">
    <property type="entry name" value="PROTEIN_KINASE_DOM"/>
    <property type="match status" value="1"/>
</dbReference>
<keyword evidence="8" id="KW-0723">Serine/threonine-protein kinase</keyword>
<sequence>MYNEDSELLLISDNEDLRGVCLNQNDDSQFTYDDFEANENFGSSKSCTIPSFGSSKNVTESSSQECFAVPCEGTFVSKYQVKSAGPYLLGPTFGFSPVSSIGQCLARKKETDKFFTLKILTLSEGEEETQDVRQGKMLLHTEFSLLSLLHDQSDVIQHHGFFQDYALEEKVNPDGQLVYSGKVKKRLCLVLDCLIAHEFDPQSAAYINLQQYVIREKKLREREALVIFYNIVSAVERLHKKNIVHRDLKLGNFILHQYTHKITITNFCLGKQLVNENDFLTDQRGSPAYISPDVLCGKPYTGKPSDMWALGVILYTMLYGQFPFYDSSPTQLFNKIKAVDYSFPSNNRSSPDIMHLIRKLLVYEPHLRMTASEVLDRLSVIIDDIIPLRILDEPLQVVPECVKESTQKPKRAKLADKKEKVLPDKFMKKEYFRNNHQSESTRFSGQIPVFKVGVDARELTPREILCYQSMLLNRNSSRGVDQSSSSDTSNENTNRRLALLSRSRSASHNDSNVASSSS</sequence>
<dbReference type="AlphaFoldDB" id="A0AAN9TTX0"/>
<dbReference type="Proteomes" id="UP001367676">
    <property type="component" value="Unassembled WGS sequence"/>
</dbReference>
<evidence type="ECO:0000259" key="17">
    <source>
        <dbReference type="PROSITE" id="PS50011"/>
    </source>
</evidence>
<keyword evidence="9" id="KW-0808">Transferase</keyword>
<comment type="subcellular location">
    <subcellularLocation>
        <location evidence="3">Cytoplasm</location>
    </subcellularLocation>
    <subcellularLocation>
        <location evidence="2">Nucleus</location>
    </subcellularLocation>
</comment>
<dbReference type="GO" id="GO:0005634">
    <property type="term" value="C:nucleus"/>
    <property type="evidence" value="ECO:0007669"/>
    <property type="project" value="UniProtKB-SubCell"/>
</dbReference>
<evidence type="ECO:0000256" key="8">
    <source>
        <dbReference type="ARBA" id="ARBA00022527"/>
    </source>
</evidence>
<organism evidence="18 19">
    <name type="scientific">Parthenolecanium corni</name>
    <dbReference type="NCBI Taxonomy" id="536013"/>
    <lineage>
        <taxon>Eukaryota</taxon>
        <taxon>Metazoa</taxon>
        <taxon>Ecdysozoa</taxon>
        <taxon>Arthropoda</taxon>
        <taxon>Hexapoda</taxon>
        <taxon>Insecta</taxon>
        <taxon>Pterygota</taxon>
        <taxon>Neoptera</taxon>
        <taxon>Paraneoptera</taxon>
        <taxon>Hemiptera</taxon>
        <taxon>Sternorrhyncha</taxon>
        <taxon>Coccoidea</taxon>
        <taxon>Coccidae</taxon>
        <taxon>Parthenolecanium</taxon>
    </lineage>
</organism>
<evidence type="ECO:0000256" key="14">
    <source>
        <dbReference type="ARBA" id="ARBA00047899"/>
    </source>
</evidence>
<dbReference type="PANTHER" id="PTHR22961">
    <property type="entry name" value="SER/THR PROTEIN KINASE-TRB"/>
    <property type="match status" value="1"/>
</dbReference>
<dbReference type="InterPro" id="IPR008271">
    <property type="entry name" value="Ser/Thr_kinase_AS"/>
</dbReference>